<reference evidence="2" key="1">
    <citation type="submission" date="2021-02" db="EMBL/GenBank/DDBJ databases">
        <authorList>
            <person name="Syme A R."/>
            <person name="Syme A R."/>
            <person name="Moolhuijzen P."/>
        </authorList>
    </citation>
    <scope>NUCLEOTIDE SEQUENCE</scope>
    <source>
        <strain evidence="2">W1-1</strain>
    </source>
</reference>
<dbReference type="Pfam" id="PF00098">
    <property type="entry name" value="zf-CCHC"/>
    <property type="match status" value="1"/>
</dbReference>
<proteinExistence type="predicted"/>
<evidence type="ECO:0000313" key="2">
    <source>
        <dbReference type="EMBL" id="CAE7002927.1"/>
    </source>
</evidence>
<dbReference type="AlphaFoldDB" id="A0A6S6VS08"/>
<evidence type="ECO:0000313" key="3">
    <source>
        <dbReference type="Proteomes" id="UP000472372"/>
    </source>
</evidence>
<name>A0A6S6VS08_9PLEO</name>
<dbReference type="PROSITE" id="PS50158">
    <property type="entry name" value="ZF_CCHC"/>
    <property type="match status" value="1"/>
</dbReference>
<dbReference type="Gene3D" id="4.10.60.10">
    <property type="entry name" value="Zinc finger, CCHC-type"/>
    <property type="match status" value="1"/>
</dbReference>
<gene>
    <name evidence="2" type="ORF">PTTW11_01463</name>
</gene>
<sequence>MSDGSRRTPNEAKAIILYQSEQRLIGRFSEELGYWMTSKGVVPSPGTNRQDHNATKSDKFNKGKVFRGNENQHGRKKITCFSCGKDGHMVRNCRSRNKAARQRNAAAGNQSWDKAWDVVSRPSASCVTYKDGGRVTRLEDFTLTTTGRTDDTLELAESNHTKYETMAKLKEEHCPPNSYADIDSAELLNQQINELQRYLNKPQTSYDTRSAGAMMEMECQFYKLWKEVSHQGKENIPKKIQEFELIAAELGWTERVEYSWEIGGQSFKAEMIDEKISLLEDAKYLKRKTTKKSRPDEIFYWMDHRNQNHAKLSWSACIHDHCITHYSDKTGTGWFPRKLKGFARCQWAWFECKNDQCPSHIWDKRKLLSFPGHNNAQEIIQMQETQQKKHGEGFVWKCNQPGWHTCLNWECDIHCVAKDLYGFGGKAALDQ</sequence>
<feature type="compositionally biased region" description="Basic and acidic residues" evidence="1">
    <location>
        <begin position="49"/>
        <end position="61"/>
    </location>
</feature>
<dbReference type="GO" id="GO:0003676">
    <property type="term" value="F:nucleic acid binding"/>
    <property type="evidence" value="ECO:0007669"/>
    <property type="project" value="InterPro"/>
</dbReference>
<dbReference type="GO" id="GO:0008270">
    <property type="term" value="F:zinc ion binding"/>
    <property type="evidence" value="ECO:0007669"/>
    <property type="project" value="InterPro"/>
</dbReference>
<dbReference type="SMART" id="SM00343">
    <property type="entry name" value="ZnF_C2HC"/>
    <property type="match status" value="1"/>
</dbReference>
<feature type="region of interest" description="Disordered" evidence="1">
    <location>
        <begin position="43"/>
        <end position="68"/>
    </location>
</feature>
<organism evidence="2 3">
    <name type="scientific">Pyrenophora teres f. teres</name>
    <dbReference type="NCBI Taxonomy" id="97479"/>
    <lineage>
        <taxon>Eukaryota</taxon>
        <taxon>Fungi</taxon>
        <taxon>Dikarya</taxon>
        <taxon>Ascomycota</taxon>
        <taxon>Pezizomycotina</taxon>
        <taxon>Dothideomycetes</taxon>
        <taxon>Pleosporomycetidae</taxon>
        <taxon>Pleosporales</taxon>
        <taxon>Pleosporineae</taxon>
        <taxon>Pleosporaceae</taxon>
        <taxon>Pyrenophora</taxon>
    </lineage>
</organism>
<protein>
    <submittedName>
        <fullName evidence="2">Uncharacterized protein</fullName>
    </submittedName>
</protein>
<dbReference type="InterPro" id="IPR036875">
    <property type="entry name" value="Znf_CCHC_sf"/>
</dbReference>
<evidence type="ECO:0000256" key="1">
    <source>
        <dbReference type="SAM" id="MobiDB-lite"/>
    </source>
</evidence>
<dbReference type="EMBL" id="HG992977">
    <property type="protein sequence ID" value="CAE7002927.1"/>
    <property type="molecule type" value="Genomic_DNA"/>
</dbReference>
<dbReference type="InterPro" id="IPR001878">
    <property type="entry name" value="Znf_CCHC"/>
</dbReference>
<accession>A0A6S6VS08</accession>
<dbReference type="SUPFAM" id="SSF57756">
    <property type="entry name" value="Retrovirus zinc finger-like domains"/>
    <property type="match status" value="1"/>
</dbReference>
<dbReference type="Proteomes" id="UP000472372">
    <property type="component" value="Chromosome 1"/>
</dbReference>